<sequence length="212" mass="24477">MNEDSINLSEMIGQGGLHQNKTMNENISKTKIKEIFLKCFSTFIQCRILMAKCEVHYRGCYFNGYDSTRYGSEAHFLAKEDGVVVGIALAEMIFDEVDQSLKRDHVFILQKSEKVILLGPPSCNKVESKISSLSSHSPASCLERKNELIAQRVKERMSSLLSGWQRDDEEFVRFFSEVQNIIYAPNLSIHLERLCLYLRKKRENHIVTIFFK</sequence>
<accession>A0AAP0JFZ6</accession>
<reference evidence="1 2" key="1">
    <citation type="submission" date="2024-01" db="EMBL/GenBank/DDBJ databases">
        <title>Genome assemblies of Stephania.</title>
        <authorList>
            <person name="Yang L."/>
        </authorList>
    </citation>
    <scope>NUCLEOTIDE SEQUENCE [LARGE SCALE GENOMIC DNA]</scope>
    <source>
        <strain evidence="1">JXDWG</strain>
        <tissue evidence="1">Leaf</tissue>
    </source>
</reference>
<comment type="caution">
    <text evidence="1">The sequence shown here is derived from an EMBL/GenBank/DDBJ whole genome shotgun (WGS) entry which is preliminary data.</text>
</comment>
<keyword evidence="2" id="KW-1185">Reference proteome</keyword>
<proteinExistence type="predicted"/>
<name>A0AAP0JFZ6_9MAGN</name>
<protein>
    <submittedName>
        <fullName evidence="1">Uncharacterized protein</fullName>
    </submittedName>
</protein>
<dbReference type="AlphaFoldDB" id="A0AAP0JFZ6"/>
<organism evidence="1 2">
    <name type="scientific">Stephania cephalantha</name>
    <dbReference type="NCBI Taxonomy" id="152367"/>
    <lineage>
        <taxon>Eukaryota</taxon>
        <taxon>Viridiplantae</taxon>
        <taxon>Streptophyta</taxon>
        <taxon>Embryophyta</taxon>
        <taxon>Tracheophyta</taxon>
        <taxon>Spermatophyta</taxon>
        <taxon>Magnoliopsida</taxon>
        <taxon>Ranunculales</taxon>
        <taxon>Menispermaceae</taxon>
        <taxon>Menispermoideae</taxon>
        <taxon>Cissampelideae</taxon>
        <taxon>Stephania</taxon>
    </lineage>
</organism>
<gene>
    <name evidence="1" type="ORF">Scep_012114</name>
</gene>
<dbReference type="Proteomes" id="UP001419268">
    <property type="component" value="Unassembled WGS sequence"/>
</dbReference>
<dbReference type="EMBL" id="JBBNAG010000005">
    <property type="protein sequence ID" value="KAK9132586.1"/>
    <property type="molecule type" value="Genomic_DNA"/>
</dbReference>
<evidence type="ECO:0000313" key="2">
    <source>
        <dbReference type="Proteomes" id="UP001419268"/>
    </source>
</evidence>
<evidence type="ECO:0000313" key="1">
    <source>
        <dbReference type="EMBL" id="KAK9132586.1"/>
    </source>
</evidence>